<proteinExistence type="predicted"/>
<sequence length="1339" mass="146047">MTSEVAANGSASAPEALTPAQLLAEKHAADESHRPTIEEVVDEEDIEHPPPSLKLQADGSSETLPVLSEKAAGKQKAKDPEKKPAANAPLNTQSEELFPALGPAKPRGAPVPSAWGKKPASVTTNGVNGSANGLASSNASSRASTPAAGTPGFAPSAAAAHRVNLPGMLLPGKHAESITFAPSQLLPRNQLKKPVNEILRDINRKSKARVEYKQGNGGHIIFEGTGPVEAVRNALKEVANELGSKQSVKVPVPASVRAHIIGRQGSKIQEISKRTGAKIQVPKQEDSPAFADDDDSATIDVLIEGNAVTAEMARQEIENIVNERTSTVNLRLKDIPAEYYPFLAGPHNNLISSLEDGKDIRVQIPHYHTWNTQAPPQGTSGQPVPFVAQPGLPIQISGERNAAREVQAQLEQQVQQLRRELAISETPIERARHQFIVGDKGGSLHDFLEETGCTVILPPSTDDSETIYIVGPPDKIENGVNKLEDLASSMQMALADIAKQHGNAQAHARNVTRYLRQRQAIEELERQHEASIILPTTEGSTAWEIYARTGKSAMKARTDILSLISSHPPSRISNMTVDPFYHQFLQQRNAQQIRDDKGVQLVFPDESEESSDLILVFEGPEPSADYVLPRGAPSAADAKAYQSALREAQQLIEALTSSEEEIVSRDVEAPPKFHDKVRRFVDKQQQGLPRDEIPVQVLFGQRRPEEARRRSNNGIAMRGPNNAVDDLFTQILAFVEQEEKDELERGYTTTFDFPQKYANFLIGKRGENIRKLKEEFDVDIQVNDGKVELKGPQAKAHAAKAHILALGKRLEDETTHVLKIKPQYHRDLIGSKGAQIHRLQDRYSVRINFPRHNTHDDDAATEGATSQKNYRAQAPDEVTIRGPTRGADGARTELLDLLQYITDHSYIDTVSVAQSQIPTLIGSGGKEMERLRLETGAQIDVPSRDSIGPSGRADITLKGTKKQVEEAKKQIQERAKVFDNTVSQTIEVDKKHHSALIGRSGGNIRSIVTAAGGPDKARDLARMVRFPRTENDETTITVEGPKAVVEKIVASIHAQVSSLDNQTVETLDVSPEKHRLLIGRGGETRRNLESQFNIQLDIPKQTVTGAARNQVKITGEAAAVEKAKEHILELVKSQEGETIQVPLHLHHSISDNGQFFRRMKNDHKVTVDHAGKQPPARPAQVAADGGKARKGVNGASLPLITDDDTSAGAEETYSWELVENNTPDSSEDPSATIPWILRGPAENLPKARQILESAIEAASKPSATGYLILPDPRAYRQVVGTGGSTINGLRKKTDTKINVPRDQAQGEAIEITGSTEGVEEARDLILDIIKRSGGRGRRN</sequence>
<dbReference type="GO" id="GO:0003729">
    <property type="term" value="F:mRNA binding"/>
    <property type="evidence" value="ECO:0007669"/>
    <property type="project" value="TreeGrafter"/>
</dbReference>
<evidence type="ECO:0000313" key="5">
    <source>
        <dbReference type="EMBL" id="KAF2494536.1"/>
    </source>
</evidence>
<feature type="compositionally biased region" description="Basic and acidic residues" evidence="3">
    <location>
        <begin position="24"/>
        <end position="37"/>
    </location>
</feature>
<dbReference type="InterPro" id="IPR036612">
    <property type="entry name" value="KH_dom_type_1_sf"/>
</dbReference>
<feature type="domain" description="K Homology" evidence="4">
    <location>
        <begin position="244"/>
        <end position="322"/>
    </location>
</feature>
<dbReference type="SUPFAM" id="SSF54791">
    <property type="entry name" value="Eukaryotic type KH-domain (KH-domain type I)"/>
    <property type="match status" value="7"/>
</dbReference>
<dbReference type="Pfam" id="PF22952">
    <property type="entry name" value="KH_11"/>
    <property type="match status" value="1"/>
</dbReference>
<feature type="region of interest" description="Disordered" evidence="3">
    <location>
        <begin position="1167"/>
        <end position="1204"/>
    </location>
</feature>
<feature type="domain" description="K Homology" evidence="4">
    <location>
        <begin position="980"/>
        <end position="1057"/>
    </location>
</feature>
<accession>A0A6A6QQV1</accession>
<feature type="region of interest" description="Disordered" evidence="3">
    <location>
        <begin position="1"/>
        <end position="152"/>
    </location>
</feature>
<dbReference type="CDD" id="cd22408">
    <property type="entry name" value="KH-I_Vigilin_rpt4"/>
    <property type="match status" value="1"/>
</dbReference>
<dbReference type="InterPro" id="IPR054548">
    <property type="entry name" value="SCP160-like_KH"/>
</dbReference>
<evidence type="ECO:0000256" key="2">
    <source>
        <dbReference type="PROSITE-ProRule" id="PRU00117"/>
    </source>
</evidence>
<dbReference type="InterPro" id="IPR004087">
    <property type="entry name" value="KH_dom"/>
</dbReference>
<feature type="compositionally biased region" description="Low complexity" evidence="3">
    <location>
        <begin position="125"/>
        <end position="148"/>
    </location>
</feature>
<evidence type="ECO:0000313" key="6">
    <source>
        <dbReference type="Proteomes" id="UP000799750"/>
    </source>
</evidence>
<dbReference type="CDD" id="cd22448">
    <property type="entry name" value="KH-I_ScSCP160_rpt3"/>
    <property type="match status" value="1"/>
</dbReference>
<dbReference type="Pfam" id="PF00013">
    <property type="entry name" value="KH_1"/>
    <property type="match status" value="7"/>
</dbReference>
<dbReference type="InterPro" id="IPR004088">
    <property type="entry name" value="KH_dom_type_1"/>
</dbReference>
<gene>
    <name evidence="5" type="ORF">BU16DRAFT_539816</name>
</gene>
<organism evidence="5 6">
    <name type="scientific">Lophium mytilinum</name>
    <dbReference type="NCBI Taxonomy" id="390894"/>
    <lineage>
        <taxon>Eukaryota</taxon>
        <taxon>Fungi</taxon>
        <taxon>Dikarya</taxon>
        <taxon>Ascomycota</taxon>
        <taxon>Pezizomycotina</taxon>
        <taxon>Dothideomycetes</taxon>
        <taxon>Pleosporomycetidae</taxon>
        <taxon>Mytilinidiales</taxon>
        <taxon>Mytilinidiaceae</taxon>
        <taxon>Lophium</taxon>
    </lineage>
</organism>
<dbReference type="PANTHER" id="PTHR10627">
    <property type="entry name" value="SCP160"/>
    <property type="match status" value="1"/>
</dbReference>
<dbReference type="OrthoDB" id="10027144at2759"/>
<feature type="domain" description="K Homology" evidence="4">
    <location>
        <begin position="420"/>
        <end position="488"/>
    </location>
</feature>
<feature type="domain" description="K Homology" evidence="4">
    <location>
        <begin position="1261"/>
        <end position="1330"/>
    </location>
</feature>
<dbReference type="EMBL" id="MU004190">
    <property type="protein sequence ID" value="KAF2494536.1"/>
    <property type="molecule type" value="Genomic_DNA"/>
</dbReference>
<dbReference type="SMART" id="SM00322">
    <property type="entry name" value="KH"/>
    <property type="match status" value="9"/>
</dbReference>
<dbReference type="CDD" id="cd02394">
    <property type="entry name" value="KH-I_Vigilin_rpt6"/>
    <property type="match status" value="1"/>
</dbReference>
<dbReference type="PROSITE" id="PS50084">
    <property type="entry name" value="KH_TYPE_1"/>
    <property type="match status" value="8"/>
</dbReference>
<reference evidence="5" key="1">
    <citation type="journal article" date="2020" name="Stud. Mycol.">
        <title>101 Dothideomycetes genomes: a test case for predicting lifestyles and emergence of pathogens.</title>
        <authorList>
            <person name="Haridas S."/>
            <person name="Albert R."/>
            <person name="Binder M."/>
            <person name="Bloem J."/>
            <person name="Labutti K."/>
            <person name="Salamov A."/>
            <person name="Andreopoulos B."/>
            <person name="Baker S."/>
            <person name="Barry K."/>
            <person name="Bills G."/>
            <person name="Bluhm B."/>
            <person name="Cannon C."/>
            <person name="Castanera R."/>
            <person name="Culley D."/>
            <person name="Daum C."/>
            <person name="Ezra D."/>
            <person name="Gonzalez J."/>
            <person name="Henrissat B."/>
            <person name="Kuo A."/>
            <person name="Liang C."/>
            <person name="Lipzen A."/>
            <person name="Lutzoni F."/>
            <person name="Magnuson J."/>
            <person name="Mondo S."/>
            <person name="Nolan M."/>
            <person name="Ohm R."/>
            <person name="Pangilinan J."/>
            <person name="Park H.-J."/>
            <person name="Ramirez L."/>
            <person name="Alfaro M."/>
            <person name="Sun H."/>
            <person name="Tritt A."/>
            <person name="Yoshinaga Y."/>
            <person name="Zwiers L.-H."/>
            <person name="Turgeon B."/>
            <person name="Goodwin S."/>
            <person name="Spatafora J."/>
            <person name="Crous P."/>
            <person name="Grigoriev I."/>
        </authorList>
    </citation>
    <scope>NUCLEOTIDE SEQUENCE</scope>
    <source>
        <strain evidence="5">CBS 269.34</strain>
    </source>
</reference>
<name>A0A6A6QQV1_9PEZI</name>
<dbReference type="GO" id="GO:0005737">
    <property type="term" value="C:cytoplasm"/>
    <property type="evidence" value="ECO:0007669"/>
    <property type="project" value="TreeGrafter"/>
</dbReference>
<feature type="region of interest" description="Disordered" evidence="3">
    <location>
        <begin position="852"/>
        <end position="873"/>
    </location>
</feature>
<dbReference type="Proteomes" id="UP000799750">
    <property type="component" value="Unassembled WGS sequence"/>
</dbReference>
<feature type="domain" description="K Homology" evidence="4">
    <location>
        <begin position="326"/>
        <end position="415"/>
    </location>
</feature>
<dbReference type="PANTHER" id="PTHR10627:SF31">
    <property type="entry name" value="DODECA-SATELLITE-BINDING PROTEIN 1, ISOFORM A"/>
    <property type="match status" value="1"/>
</dbReference>
<feature type="compositionally biased region" description="Polar residues" evidence="3">
    <location>
        <begin position="1"/>
        <end position="11"/>
    </location>
</feature>
<feature type="domain" description="K Homology" evidence="4">
    <location>
        <begin position="1061"/>
        <end position="1132"/>
    </location>
</feature>
<evidence type="ECO:0000256" key="3">
    <source>
        <dbReference type="SAM" id="MobiDB-lite"/>
    </source>
</evidence>
<feature type="domain" description="K Homology" evidence="4">
    <location>
        <begin position="904"/>
        <end position="976"/>
    </location>
</feature>
<evidence type="ECO:0000256" key="1">
    <source>
        <dbReference type="ARBA" id="ARBA00022737"/>
    </source>
</evidence>
<evidence type="ECO:0000259" key="4">
    <source>
        <dbReference type="SMART" id="SM00322"/>
    </source>
</evidence>
<dbReference type="CDD" id="cd00105">
    <property type="entry name" value="KH-I"/>
    <property type="match status" value="1"/>
</dbReference>
<feature type="domain" description="K Homology" evidence="4">
    <location>
        <begin position="745"/>
        <end position="808"/>
    </location>
</feature>
<keyword evidence="1" id="KW-0677">Repeat</keyword>
<feature type="domain" description="K Homology" evidence="4">
    <location>
        <begin position="812"/>
        <end position="899"/>
    </location>
</feature>
<dbReference type="Gene3D" id="3.30.1370.10">
    <property type="entry name" value="K Homology domain, type 1"/>
    <property type="match status" value="8"/>
</dbReference>
<keyword evidence="2" id="KW-0694">RNA-binding</keyword>
<protein>
    <recommendedName>
        <fullName evidence="4">K Homology domain-containing protein</fullName>
    </recommendedName>
</protein>
<keyword evidence="6" id="KW-1185">Reference proteome</keyword>